<evidence type="ECO:0000313" key="2">
    <source>
        <dbReference type="EMBL" id="EUC60283.1"/>
    </source>
</evidence>
<sequence>MSDNSRSLPRAPNPESSTPHLSTSTLRLRLIEATVAAVGKTPYPWQLDVAEALCNRRDVMCIAGPAKANSALSCRILWTHERSYGLLVR</sequence>
<accession>X8JBJ4</accession>
<dbReference type="OrthoDB" id="2499463at2759"/>
<reference evidence="3" key="1">
    <citation type="journal article" date="2014" name="Genome Announc.">
        <title>Draft genome sequence of the plant-pathogenic soil fungus Rhizoctonia solani anastomosis group 3 strain Rhs1AP.</title>
        <authorList>
            <person name="Cubeta M.A."/>
            <person name="Thomas E."/>
            <person name="Dean R.A."/>
            <person name="Jabaji S."/>
            <person name="Neate S.M."/>
            <person name="Tavantzis S."/>
            <person name="Toda T."/>
            <person name="Vilgalys R."/>
            <person name="Bharathan N."/>
            <person name="Fedorova-Abrams N."/>
            <person name="Pakala S.B."/>
            <person name="Pakala S.M."/>
            <person name="Zafar N."/>
            <person name="Joardar V."/>
            <person name="Losada L."/>
            <person name="Nierman W.C."/>
        </authorList>
    </citation>
    <scope>NUCLEOTIDE SEQUENCE [LARGE SCALE GENOMIC DNA]</scope>
    <source>
        <strain evidence="3">AG-3</strain>
    </source>
</reference>
<organism evidence="2 3">
    <name type="scientific">Rhizoctonia solani AG-3 Rhs1AP</name>
    <dbReference type="NCBI Taxonomy" id="1086054"/>
    <lineage>
        <taxon>Eukaryota</taxon>
        <taxon>Fungi</taxon>
        <taxon>Dikarya</taxon>
        <taxon>Basidiomycota</taxon>
        <taxon>Agaricomycotina</taxon>
        <taxon>Agaricomycetes</taxon>
        <taxon>Cantharellales</taxon>
        <taxon>Ceratobasidiaceae</taxon>
        <taxon>Rhizoctonia</taxon>
    </lineage>
</organism>
<dbReference type="EMBL" id="JATN01000319">
    <property type="protein sequence ID" value="EUC60283.1"/>
    <property type="molecule type" value="Genomic_DNA"/>
</dbReference>
<evidence type="ECO:0000313" key="3">
    <source>
        <dbReference type="Proteomes" id="UP000030108"/>
    </source>
</evidence>
<proteinExistence type="predicted"/>
<comment type="caution">
    <text evidence="2">The sequence shown here is derived from an EMBL/GenBank/DDBJ whole genome shotgun (WGS) entry which is preliminary data.</text>
</comment>
<gene>
    <name evidence="2" type="ORF">RSOL_335370</name>
</gene>
<name>X8JBJ4_9AGAM</name>
<evidence type="ECO:0000256" key="1">
    <source>
        <dbReference type="SAM" id="MobiDB-lite"/>
    </source>
</evidence>
<dbReference type="Proteomes" id="UP000030108">
    <property type="component" value="Unassembled WGS sequence"/>
</dbReference>
<protein>
    <submittedName>
        <fullName evidence="2">Uncharacterized protein</fullName>
    </submittedName>
</protein>
<feature type="compositionally biased region" description="Polar residues" evidence="1">
    <location>
        <begin position="14"/>
        <end position="23"/>
    </location>
</feature>
<dbReference type="AlphaFoldDB" id="X8JBJ4"/>
<feature type="region of interest" description="Disordered" evidence="1">
    <location>
        <begin position="1"/>
        <end position="23"/>
    </location>
</feature>